<name>K2K853_9GAMM</name>
<dbReference type="InterPro" id="IPR051783">
    <property type="entry name" value="NAD(P)-dependent_oxidoreduct"/>
</dbReference>
<dbReference type="RefSeq" id="WP_008488622.1">
    <property type="nucleotide sequence ID" value="NZ_AMRG01000007.1"/>
</dbReference>
<dbReference type="EMBL" id="AMRG01000007">
    <property type="protein sequence ID" value="EKE83903.1"/>
    <property type="molecule type" value="Genomic_DNA"/>
</dbReference>
<dbReference type="InterPro" id="IPR036291">
    <property type="entry name" value="NAD(P)-bd_dom_sf"/>
</dbReference>
<dbReference type="GO" id="GO:0005737">
    <property type="term" value="C:cytoplasm"/>
    <property type="evidence" value="ECO:0007669"/>
    <property type="project" value="TreeGrafter"/>
</dbReference>
<dbReference type="STRING" id="740709.A10D4_07146"/>
<dbReference type="SUPFAM" id="SSF51735">
    <property type="entry name" value="NAD(P)-binding Rossmann-fold domains"/>
    <property type="match status" value="1"/>
</dbReference>
<organism evidence="3 4">
    <name type="scientific">Idiomarina xiamenensis 10-D-4</name>
    <dbReference type="NCBI Taxonomy" id="740709"/>
    <lineage>
        <taxon>Bacteria</taxon>
        <taxon>Pseudomonadati</taxon>
        <taxon>Pseudomonadota</taxon>
        <taxon>Gammaproteobacteria</taxon>
        <taxon>Alteromonadales</taxon>
        <taxon>Idiomarinaceae</taxon>
        <taxon>Idiomarina</taxon>
    </lineage>
</organism>
<protein>
    <submittedName>
        <fullName evidence="3">NAD-dependent epimerase/dehydratase</fullName>
    </submittedName>
</protein>
<feature type="domain" description="NAD-dependent epimerase/dehydratase" evidence="2">
    <location>
        <begin position="13"/>
        <end position="218"/>
    </location>
</feature>
<dbReference type="GO" id="GO:0004029">
    <property type="term" value="F:aldehyde dehydrogenase (NAD+) activity"/>
    <property type="evidence" value="ECO:0007669"/>
    <property type="project" value="TreeGrafter"/>
</dbReference>
<comment type="caution">
    <text evidence="3">The sequence shown here is derived from an EMBL/GenBank/DDBJ whole genome shotgun (WGS) entry which is preliminary data.</text>
</comment>
<dbReference type="PATRIC" id="fig|740709.3.peg.1453"/>
<dbReference type="InterPro" id="IPR001509">
    <property type="entry name" value="Epimerase_deHydtase"/>
</dbReference>
<dbReference type="PANTHER" id="PTHR48079">
    <property type="entry name" value="PROTEIN YEEZ"/>
    <property type="match status" value="1"/>
</dbReference>
<dbReference type="AlphaFoldDB" id="K2K853"/>
<dbReference type="Pfam" id="PF01370">
    <property type="entry name" value="Epimerase"/>
    <property type="match status" value="1"/>
</dbReference>
<evidence type="ECO:0000259" key="2">
    <source>
        <dbReference type="Pfam" id="PF01370"/>
    </source>
</evidence>
<dbReference type="Proteomes" id="UP000014115">
    <property type="component" value="Unassembled WGS sequence"/>
</dbReference>
<proteinExistence type="predicted"/>
<keyword evidence="4" id="KW-1185">Reference proteome</keyword>
<evidence type="ECO:0000313" key="3">
    <source>
        <dbReference type="EMBL" id="EKE83903.1"/>
    </source>
</evidence>
<dbReference type="OrthoDB" id="9808276at2"/>
<reference evidence="3 4" key="1">
    <citation type="journal article" date="2012" name="J. Bacteriol.">
        <title>Genome Sequence of Idiomarina xiamenensis Type Strain 10-D-4.</title>
        <authorList>
            <person name="Lai Q."/>
            <person name="Wang L."/>
            <person name="Wang W."/>
            <person name="Shao Z."/>
        </authorList>
    </citation>
    <scope>NUCLEOTIDE SEQUENCE [LARGE SCALE GENOMIC DNA]</scope>
    <source>
        <strain evidence="3 4">10-D-4</strain>
    </source>
</reference>
<feature type="region of interest" description="Disordered" evidence="1">
    <location>
        <begin position="250"/>
        <end position="271"/>
    </location>
</feature>
<dbReference type="PANTHER" id="PTHR48079:SF6">
    <property type="entry name" value="NAD(P)-BINDING DOMAIN-CONTAINING PROTEIN-RELATED"/>
    <property type="match status" value="1"/>
</dbReference>
<accession>K2K853</accession>
<dbReference type="Gene3D" id="3.40.50.720">
    <property type="entry name" value="NAD(P)-binding Rossmann-like Domain"/>
    <property type="match status" value="1"/>
</dbReference>
<dbReference type="eggNOG" id="COG0451">
    <property type="taxonomic scope" value="Bacteria"/>
</dbReference>
<sequence length="291" mass="32604">MKELLAIGYGDIAARLFERLSQQPAGSGWRLRGLCRQPQQKRPINGVELVAADASEQEQLGQYLSSATHSIIVTLTPRDYSAAGYRQGYVVPCQAIQAAVAKYAPQARVFYISSTGVYGQSDDQWVDEQSPAQPDDANAQQLRQAEQLIERLPQHTLLRCAGIYGRERARLLDNIANATSTHPQHAPAGFSNRIHIEDLISALTHVLTLSQPANCYNVCDNEPSRHHQVYAWLAEQLGVDDAAIIYDQQPPKRGSKRCRNQRLRDSGWQPHYPSFREGYSALLNDDSKRRQ</sequence>
<evidence type="ECO:0000256" key="1">
    <source>
        <dbReference type="SAM" id="MobiDB-lite"/>
    </source>
</evidence>
<evidence type="ECO:0000313" key="4">
    <source>
        <dbReference type="Proteomes" id="UP000014115"/>
    </source>
</evidence>
<gene>
    <name evidence="3" type="ORF">A10D4_07146</name>
</gene>